<evidence type="ECO:0000256" key="2">
    <source>
        <dbReference type="ARBA" id="ARBA00009399"/>
    </source>
</evidence>
<dbReference type="EMBL" id="JAKFGM010000002">
    <property type="protein sequence ID" value="MCF2514794.1"/>
    <property type="molecule type" value="Genomic_DNA"/>
</dbReference>
<feature type="domain" description="GtrA/DPMS transmembrane" evidence="7">
    <location>
        <begin position="22"/>
        <end position="138"/>
    </location>
</feature>
<reference evidence="8" key="1">
    <citation type="submission" date="2022-01" db="EMBL/GenBank/DDBJ databases">
        <authorList>
            <person name="Jo J.-H."/>
            <person name="Im W.-T."/>
        </authorList>
    </citation>
    <scope>NUCLEOTIDE SEQUENCE</scope>
    <source>
        <strain evidence="8">G124</strain>
    </source>
</reference>
<evidence type="ECO:0000256" key="3">
    <source>
        <dbReference type="ARBA" id="ARBA00022692"/>
    </source>
</evidence>
<gene>
    <name evidence="8" type="ORF">LVY65_06925</name>
</gene>
<dbReference type="GO" id="GO:0000271">
    <property type="term" value="P:polysaccharide biosynthetic process"/>
    <property type="evidence" value="ECO:0007669"/>
    <property type="project" value="InterPro"/>
</dbReference>
<evidence type="ECO:0000256" key="1">
    <source>
        <dbReference type="ARBA" id="ARBA00004141"/>
    </source>
</evidence>
<protein>
    <submittedName>
        <fullName evidence="8">GtrA family protein</fullName>
    </submittedName>
</protein>
<dbReference type="PANTHER" id="PTHR38459">
    <property type="entry name" value="PROPHAGE BACTOPRENOL-LINKED GLUCOSE TRANSLOCASE HOMOLOG"/>
    <property type="match status" value="1"/>
</dbReference>
<dbReference type="InterPro" id="IPR007267">
    <property type="entry name" value="GtrA_DPMS_TM"/>
</dbReference>
<dbReference type="RefSeq" id="WP_235067291.1">
    <property type="nucleotide sequence ID" value="NZ_JAKFGM010000002.1"/>
</dbReference>
<name>A0A9X1TW18_9SPHN</name>
<feature type="transmembrane region" description="Helical" evidence="6">
    <location>
        <begin position="89"/>
        <end position="108"/>
    </location>
</feature>
<dbReference type="PANTHER" id="PTHR38459:SF1">
    <property type="entry name" value="PROPHAGE BACTOPRENOL-LINKED GLUCOSE TRANSLOCASE HOMOLOG"/>
    <property type="match status" value="1"/>
</dbReference>
<proteinExistence type="inferred from homology"/>
<sequence length="140" mass="15886">MIQSALHSLDPERRTVLLQLVRYALAGLAITLAAAASYWAIADLLHVDPMLSYTIVFIIFSGISYVTHGEFSFKGHGERDRHHVRMGRFFAINVLGFLVNQGFIWVLVKQLGGPTWWPTIPMVFVTPLLTFALHRRFVYA</sequence>
<accession>A0A9X1TW18</accession>
<keyword evidence="9" id="KW-1185">Reference proteome</keyword>
<evidence type="ECO:0000256" key="5">
    <source>
        <dbReference type="ARBA" id="ARBA00023136"/>
    </source>
</evidence>
<evidence type="ECO:0000256" key="6">
    <source>
        <dbReference type="SAM" id="Phobius"/>
    </source>
</evidence>
<feature type="transmembrane region" description="Helical" evidence="6">
    <location>
        <begin position="51"/>
        <end position="68"/>
    </location>
</feature>
<feature type="transmembrane region" description="Helical" evidence="6">
    <location>
        <begin position="20"/>
        <end position="39"/>
    </location>
</feature>
<dbReference type="Proteomes" id="UP001139410">
    <property type="component" value="Unassembled WGS sequence"/>
</dbReference>
<organism evidence="8 9">
    <name type="scientific">Sphingomonas cremea</name>
    <dbReference type="NCBI Taxonomy" id="2904799"/>
    <lineage>
        <taxon>Bacteria</taxon>
        <taxon>Pseudomonadati</taxon>
        <taxon>Pseudomonadota</taxon>
        <taxon>Alphaproteobacteria</taxon>
        <taxon>Sphingomonadales</taxon>
        <taxon>Sphingomonadaceae</taxon>
        <taxon>Sphingomonas</taxon>
    </lineage>
</organism>
<evidence type="ECO:0000313" key="9">
    <source>
        <dbReference type="Proteomes" id="UP001139410"/>
    </source>
</evidence>
<evidence type="ECO:0000259" key="7">
    <source>
        <dbReference type="Pfam" id="PF04138"/>
    </source>
</evidence>
<dbReference type="InterPro" id="IPR051401">
    <property type="entry name" value="GtrA_CellWall_Glycosyl"/>
</dbReference>
<feature type="transmembrane region" description="Helical" evidence="6">
    <location>
        <begin position="114"/>
        <end position="133"/>
    </location>
</feature>
<keyword evidence="3 6" id="KW-0812">Transmembrane</keyword>
<comment type="caution">
    <text evidence="8">The sequence shown here is derived from an EMBL/GenBank/DDBJ whole genome shotgun (WGS) entry which is preliminary data.</text>
</comment>
<dbReference type="GO" id="GO:0005886">
    <property type="term" value="C:plasma membrane"/>
    <property type="evidence" value="ECO:0007669"/>
    <property type="project" value="TreeGrafter"/>
</dbReference>
<evidence type="ECO:0000256" key="4">
    <source>
        <dbReference type="ARBA" id="ARBA00022989"/>
    </source>
</evidence>
<evidence type="ECO:0000313" key="8">
    <source>
        <dbReference type="EMBL" id="MCF2514794.1"/>
    </source>
</evidence>
<dbReference type="AlphaFoldDB" id="A0A9X1TW18"/>
<comment type="subcellular location">
    <subcellularLocation>
        <location evidence="1">Membrane</location>
        <topology evidence="1">Multi-pass membrane protein</topology>
    </subcellularLocation>
</comment>
<dbReference type="Pfam" id="PF04138">
    <property type="entry name" value="GtrA_DPMS_TM"/>
    <property type="match status" value="1"/>
</dbReference>
<keyword evidence="4 6" id="KW-1133">Transmembrane helix</keyword>
<keyword evidence="5 6" id="KW-0472">Membrane</keyword>
<comment type="similarity">
    <text evidence="2">Belongs to the GtrA family.</text>
</comment>